<evidence type="ECO:0000256" key="2">
    <source>
        <dbReference type="ARBA" id="ARBA00022801"/>
    </source>
</evidence>
<dbReference type="EC" id="3.1.1.-" evidence="3"/>
<dbReference type="Proteomes" id="UP000326565">
    <property type="component" value="Unassembled WGS sequence"/>
</dbReference>
<dbReference type="Gene3D" id="3.40.50.1820">
    <property type="entry name" value="alpha/beta hydrolase"/>
    <property type="match status" value="1"/>
</dbReference>
<proteinExistence type="inferred from homology"/>
<evidence type="ECO:0000313" key="5">
    <source>
        <dbReference type="EMBL" id="KAB8079309.1"/>
    </source>
</evidence>
<dbReference type="OrthoDB" id="3200163at2759"/>
<reference evidence="5 6" key="1">
    <citation type="submission" date="2019-04" db="EMBL/GenBank/DDBJ databases">
        <title>Friends and foes A comparative genomics study of 23 Aspergillus species from section Flavi.</title>
        <authorList>
            <consortium name="DOE Joint Genome Institute"/>
            <person name="Kjaerbolling I."/>
            <person name="Vesth T."/>
            <person name="Frisvad J.C."/>
            <person name="Nybo J.L."/>
            <person name="Theobald S."/>
            <person name="Kildgaard S."/>
            <person name="Isbrandt T."/>
            <person name="Kuo A."/>
            <person name="Sato A."/>
            <person name="Lyhne E.K."/>
            <person name="Kogle M.E."/>
            <person name="Wiebenga A."/>
            <person name="Kun R.S."/>
            <person name="Lubbers R.J."/>
            <person name="Makela M.R."/>
            <person name="Barry K."/>
            <person name="Chovatia M."/>
            <person name="Clum A."/>
            <person name="Daum C."/>
            <person name="Haridas S."/>
            <person name="He G."/>
            <person name="LaButti K."/>
            <person name="Lipzen A."/>
            <person name="Mondo S."/>
            <person name="Riley R."/>
            <person name="Salamov A."/>
            <person name="Simmons B.A."/>
            <person name="Magnuson J.K."/>
            <person name="Henrissat B."/>
            <person name="Mortensen U.H."/>
            <person name="Larsen T.O."/>
            <person name="Devries R.P."/>
            <person name="Grigoriev I.V."/>
            <person name="Machida M."/>
            <person name="Baker S.E."/>
            <person name="Andersen M.R."/>
        </authorList>
    </citation>
    <scope>NUCLEOTIDE SEQUENCE [LARGE SCALE GENOMIC DNA]</scope>
    <source>
        <strain evidence="5 6">CBS 151.66</strain>
    </source>
</reference>
<protein>
    <recommendedName>
        <fullName evidence="3">Carboxylic ester hydrolase</fullName>
        <ecNumber evidence="3">3.1.1.-</ecNumber>
    </recommendedName>
</protein>
<dbReference type="PROSITE" id="PS00122">
    <property type="entry name" value="CARBOXYLESTERASE_B_1"/>
    <property type="match status" value="1"/>
</dbReference>
<gene>
    <name evidence="5" type="ORF">BDV29DRAFT_187277</name>
</gene>
<evidence type="ECO:0000256" key="1">
    <source>
        <dbReference type="ARBA" id="ARBA00005964"/>
    </source>
</evidence>
<dbReference type="PANTHER" id="PTHR43142">
    <property type="entry name" value="CARBOXYLIC ESTER HYDROLASE"/>
    <property type="match status" value="1"/>
</dbReference>
<dbReference type="EMBL" id="ML732151">
    <property type="protein sequence ID" value="KAB8079309.1"/>
    <property type="molecule type" value="Genomic_DNA"/>
</dbReference>
<evidence type="ECO:0000259" key="4">
    <source>
        <dbReference type="Pfam" id="PF00135"/>
    </source>
</evidence>
<dbReference type="AlphaFoldDB" id="A0A5N5XEZ9"/>
<keyword evidence="6" id="KW-1185">Reference proteome</keyword>
<organism evidence="5 6">
    <name type="scientific">Aspergillus leporis</name>
    <dbReference type="NCBI Taxonomy" id="41062"/>
    <lineage>
        <taxon>Eukaryota</taxon>
        <taxon>Fungi</taxon>
        <taxon>Dikarya</taxon>
        <taxon>Ascomycota</taxon>
        <taxon>Pezizomycotina</taxon>
        <taxon>Eurotiomycetes</taxon>
        <taxon>Eurotiomycetidae</taxon>
        <taxon>Eurotiales</taxon>
        <taxon>Aspergillaceae</taxon>
        <taxon>Aspergillus</taxon>
        <taxon>Aspergillus subgen. Circumdati</taxon>
    </lineage>
</organism>
<evidence type="ECO:0000313" key="6">
    <source>
        <dbReference type="Proteomes" id="UP000326565"/>
    </source>
</evidence>
<sequence>MTTAQVHHHILNAVFKGVERKIGETAIHQFRGIKYANVPARFDRSEPVDDLNGAVVDATQYGPRCPQVDMDARHLLRIPEDFDIPKEPEDEFECLNLEITCPPLSSDASPLPVLIWIHGGSQVVTFCSSASKICDPGKIVADSIEAGQPLVFVSINYRLNIFSFGDGKEKNLALKDQRLGIDWVRKNIAAFGGKSDNITLAGESAGAVYVHAHLITGPPMKRAVLASGSLFLSSPLPVEQGDGLIQTLEAKLKELGQPSLRQAPVPALIQVLKKCNVNTMWIQEEPGLKGWETRPEQVDELMIGDTEYESIIWRNGVEQLEGETIAAAFGKDEQWGTKLRKMYQVVAGRPTACKLGALDLVNDIRYTLPVEVIAEKLGAANKRVYKYVFDQPNPWQQSSRAHHAVDLLFLFGGVDLSFNSAAETVGQETRKRWIQFVNGKCPWSAEQRFAFGPFGECKEISEAQFASRRRVAHLRLLEEAGMGAYMPIVTALTAGKISLSN</sequence>
<dbReference type="InterPro" id="IPR029058">
    <property type="entry name" value="AB_hydrolase_fold"/>
</dbReference>
<dbReference type="InterPro" id="IPR019826">
    <property type="entry name" value="Carboxylesterase_B_AS"/>
</dbReference>
<dbReference type="InterPro" id="IPR002018">
    <property type="entry name" value="CarbesteraseB"/>
</dbReference>
<comment type="similarity">
    <text evidence="1 3">Belongs to the type-B carboxylesterase/lipase family.</text>
</comment>
<dbReference type="Pfam" id="PF00135">
    <property type="entry name" value="COesterase"/>
    <property type="match status" value="2"/>
</dbReference>
<evidence type="ECO:0000256" key="3">
    <source>
        <dbReference type="RuleBase" id="RU361235"/>
    </source>
</evidence>
<keyword evidence="2 3" id="KW-0378">Hydrolase</keyword>
<accession>A0A5N5XEZ9</accession>
<feature type="domain" description="Carboxylesterase type B" evidence="4">
    <location>
        <begin position="307"/>
        <end position="454"/>
    </location>
</feature>
<dbReference type="GO" id="GO:0016787">
    <property type="term" value="F:hydrolase activity"/>
    <property type="evidence" value="ECO:0007669"/>
    <property type="project" value="UniProtKB-KW"/>
</dbReference>
<feature type="domain" description="Carboxylesterase type B" evidence="4">
    <location>
        <begin position="15"/>
        <end position="232"/>
    </location>
</feature>
<dbReference type="SUPFAM" id="SSF53474">
    <property type="entry name" value="alpha/beta-Hydrolases"/>
    <property type="match status" value="1"/>
</dbReference>
<name>A0A5N5XEZ9_9EURO</name>
<dbReference type="PANTHER" id="PTHR43142:SF5">
    <property type="entry name" value="CARBOXYLIC ESTER HYDROLASE"/>
    <property type="match status" value="1"/>
</dbReference>